<evidence type="ECO:0000313" key="3">
    <source>
        <dbReference type="Proteomes" id="UP000325577"/>
    </source>
</evidence>
<feature type="region of interest" description="Disordered" evidence="1">
    <location>
        <begin position="205"/>
        <end position="231"/>
    </location>
</feature>
<dbReference type="PANTHER" id="PTHR31008">
    <property type="entry name" value="COP1-INTERACTING PROTEIN-RELATED"/>
    <property type="match status" value="1"/>
</dbReference>
<name>A0A5J5BEK7_9ASTE</name>
<evidence type="ECO:0000256" key="1">
    <source>
        <dbReference type="SAM" id="MobiDB-lite"/>
    </source>
</evidence>
<dbReference type="Proteomes" id="UP000325577">
    <property type="component" value="Linkage Group LG12"/>
</dbReference>
<dbReference type="PANTHER" id="PTHR31008:SF15">
    <property type="entry name" value="GPI-ANCHORED ADHESIN-LIKE PROTEIN"/>
    <property type="match status" value="1"/>
</dbReference>
<proteinExistence type="predicted"/>
<protein>
    <submittedName>
        <fullName evidence="2">Uncharacterized protein</fullName>
    </submittedName>
</protein>
<keyword evidence="3" id="KW-1185">Reference proteome</keyword>
<dbReference type="AlphaFoldDB" id="A0A5J5BEK7"/>
<gene>
    <name evidence="2" type="ORF">F0562_022755</name>
</gene>
<dbReference type="OrthoDB" id="2020180at2759"/>
<dbReference type="EMBL" id="CM018035">
    <property type="protein sequence ID" value="KAA8541603.1"/>
    <property type="molecule type" value="Genomic_DNA"/>
</dbReference>
<evidence type="ECO:0000313" key="2">
    <source>
        <dbReference type="EMBL" id="KAA8541603.1"/>
    </source>
</evidence>
<organism evidence="2 3">
    <name type="scientific">Nyssa sinensis</name>
    <dbReference type="NCBI Taxonomy" id="561372"/>
    <lineage>
        <taxon>Eukaryota</taxon>
        <taxon>Viridiplantae</taxon>
        <taxon>Streptophyta</taxon>
        <taxon>Embryophyta</taxon>
        <taxon>Tracheophyta</taxon>
        <taxon>Spermatophyta</taxon>
        <taxon>Magnoliopsida</taxon>
        <taxon>eudicotyledons</taxon>
        <taxon>Gunneridae</taxon>
        <taxon>Pentapetalae</taxon>
        <taxon>asterids</taxon>
        <taxon>Cornales</taxon>
        <taxon>Nyssaceae</taxon>
        <taxon>Nyssa</taxon>
    </lineage>
</organism>
<accession>A0A5J5BEK7</accession>
<sequence>MKSDTPLDYAVFQLSPERSRCELFVSSAGNTEKLASGLVKPFVTHLKVAEEQVALSVQSIKLEVERRKNAGTWFTKGTLERFVRFQPGEFIHREQEISFPPQGVVMEPESKAAADATKKELLRAIDVRLVAVRQDLTTACVRAAAAGFTPDTVSELQLFAEQFGAGHLNEACSKFISLCARRPDLINTWKAEVDDRAVRSSYGSDMAIDEDPTKELQQSESNPPLCRHHRI</sequence>
<reference evidence="2 3" key="1">
    <citation type="submission" date="2019-09" db="EMBL/GenBank/DDBJ databases">
        <title>A chromosome-level genome assembly of the Chinese tupelo Nyssa sinensis.</title>
        <authorList>
            <person name="Yang X."/>
            <person name="Kang M."/>
            <person name="Yang Y."/>
            <person name="Xiong H."/>
            <person name="Wang M."/>
            <person name="Zhang Z."/>
            <person name="Wang Z."/>
            <person name="Wu H."/>
            <person name="Ma T."/>
            <person name="Liu J."/>
            <person name="Xi Z."/>
        </authorList>
    </citation>
    <scope>NUCLEOTIDE SEQUENCE [LARGE SCALE GENOMIC DNA]</scope>
    <source>
        <strain evidence="2">J267</strain>
        <tissue evidence="2">Leaf</tissue>
    </source>
</reference>